<feature type="region of interest" description="Disordered" evidence="7">
    <location>
        <begin position="1"/>
        <end position="24"/>
    </location>
</feature>
<dbReference type="SMART" id="SM00244">
    <property type="entry name" value="PHB"/>
    <property type="match status" value="1"/>
</dbReference>
<comment type="function">
    <text evidence="6">HflC and HflK could encode or regulate a protease.</text>
</comment>
<dbReference type="NCBIfam" id="TIGR01933">
    <property type="entry name" value="hflK"/>
    <property type="match status" value="1"/>
</dbReference>
<dbReference type="SUPFAM" id="SSF117892">
    <property type="entry name" value="Band 7/SPFH domain"/>
    <property type="match status" value="1"/>
</dbReference>
<sequence>MPHSNDRSDGPWRPKILNNSNNNSNDRPPFDLDAIIRWVKDILYRIPSFNIYGPFYVLFLLIFLFCAIESIYIVHPDERGVELRFGRPKDEIMLPGLHVMLWPIDQVEIVKVIERQQNIGKPSTAHSHNGLILTGDQNIVSLQFSVLYVVTDPRSYLFNLESPGETLRQVSESAIREVVGRRFAVDIFRSQRQQISLEVRDVIQKTMDYYKSGILINTISIEDVSPPREVADAFDEVQRAEQDEDRFVEESNKYSNRVLGSSRGEASRIRESSIAYRDRVIQEAQGEADRFLSIYGQYSHAPALLRKRIYLETMEDILKKTKKIIIDKKQGIMPYFPLNKVFSRVTKKKESGGINDE</sequence>
<evidence type="ECO:0000256" key="5">
    <source>
        <dbReference type="ARBA" id="ARBA00023136"/>
    </source>
</evidence>
<evidence type="ECO:0000313" key="9">
    <source>
        <dbReference type="EMBL" id="AKK20601.1"/>
    </source>
</evidence>
<feature type="transmembrane region" description="Helical" evidence="6">
    <location>
        <begin position="55"/>
        <end position="74"/>
    </location>
</feature>
<keyword evidence="3 6" id="KW-0812">Transmembrane</keyword>
<dbReference type="InterPro" id="IPR010201">
    <property type="entry name" value="HflK"/>
</dbReference>
<keyword evidence="4 6" id="KW-1133">Transmembrane helix</keyword>
<evidence type="ECO:0000256" key="1">
    <source>
        <dbReference type="ARBA" id="ARBA00004167"/>
    </source>
</evidence>
<dbReference type="Gene3D" id="3.30.479.30">
    <property type="entry name" value="Band 7 domain"/>
    <property type="match status" value="1"/>
</dbReference>
<reference evidence="9 10" key="1">
    <citation type="journal article" date="2015" name="Genome Announc.">
        <title>Complete Genome Sequence of 'Candidatus Liberibacter africanus,' a Bacterium Associated with Citrus Huanglongbing.</title>
        <authorList>
            <person name="Lin H."/>
            <person name="Pietersen G."/>
            <person name="Han C."/>
            <person name="Read D.A."/>
            <person name="Lou B."/>
            <person name="Gupta G."/>
            <person name="Civerolo E.L."/>
        </authorList>
    </citation>
    <scope>NUCLEOTIDE SEQUENCE [LARGE SCALE GENOMIC DNA]</scope>
    <source>
        <strain evidence="9 10">PTSAPSY</strain>
    </source>
</reference>
<evidence type="ECO:0000259" key="8">
    <source>
        <dbReference type="SMART" id="SM00244"/>
    </source>
</evidence>
<evidence type="ECO:0000313" key="10">
    <source>
        <dbReference type="Proteomes" id="UP000035503"/>
    </source>
</evidence>
<name>A0A0G3I3Y9_LIBAF</name>
<comment type="subunit">
    <text evidence="6">HflC and HflK may interact to form a multimeric complex.</text>
</comment>
<protein>
    <recommendedName>
        <fullName evidence="6">Protein HflK</fullName>
    </recommendedName>
</protein>
<dbReference type="EMBL" id="CP004021">
    <property type="protein sequence ID" value="AKK20601.1"/>
    <property type="molecule type" value="Genomic_DNA"/>
</dbReference>
<comment type="subcellular location">
    <subcellularLocation>
        <location evidence="1">Membrane</location>
        <topology evidence="1">Single-pass membrane protein</topology>
    </subcellularLocation>
</comment>
<evidence type="ECO:0000256" key="6">
    <source>
        <dbReference type="RuleBase" id="RU364113"/>
    </source>
</evidence>
<dbReference type="Proteomes" id="UP000035503">
    <property type="component" value="Chromosome"/>
</dbReference>
<dbReference type="Pfam" id="PF01145">
    <property type="entry name" value="Band_7"/>
    <property type="match status" value="1"/>
</dbReference>
<dbReference type="InterPro" id="IPR001107">
    <property type="entry name" value="Band_7"/>
</dbReference>
<keyword evidence="5 6" id="KW-0472">Membrane</keyword>
<accession>A0A0G3I3Y9</accession>
<evidence type="ECO:0000256" key="4">
    <source>
        <dbReference type="ARBA" id="ARBA00022989"/>
    </source>
</evidence>
<dbReference type="CDD" id="cd03404">
    <property type="entry name" value="SPFH_HflK"/>
    <property type="match status" value="1"/>
</dbReference>
<evidence type="ECO:0000256" key="7">
    <source>
        <dbReference type="SAM" id="MobiDB-lite"/>
    </source>
</evidence>
<dbReference type="STRING" id="1277257.G293_04930"/>
<dbReference type="KEGG" id="lau:G293_04930"/>
<proteinExistence type="inferred from homology"/>
<keyword evidence="10" id="KW-1185">Reference proteome</keyword>
<dbReference type="InterPro" id="IPR036013">
    <property type="entry name" value="Band_7/SPFH_dom_sf"/>
</dbReference>
<feature type="domain" description="Band 7" evidence="8">
    <location>
        <begin position="69"/>
        <end position="238"/>
    </location>
</feature>
<dbReference type="RefSeq" id="WP_047264551.1">
    <property type="nucleotide sequence ID" value="NZ_CP004021.1"/>
</dbReference>
<organism evidence="9 10">
    <name type="scientific">Candidatus Liberibacter africanus PTSAPSY</name>
    <dbReference type="NCBI Taxonomy" id="1277257"/>
    <lineage>
        <taxon>Bacteria</taxon>
        <taxon>Pseudomonadati</taxon>
        <taxon>Pseudomonadota</taxon>
        <taxon>Alphaproteobacteria</taxon>
        <taxon>Hyphomicrobiales</taxon>
        <taxon>Rhizobiaceae</taxon>
        <taxon>Liberibacter</taxon>
    </lineage>
</organism>
<dbReference type="GO" id="GO:0016020">
    <property type="term" value="C:membrane"/>
    <property type="evidence" value="ECO:0007669"/>
    <property type="project" value="UniProtKB-SubCell"/>
</dbReference>
<dbReference type="PANTHER" id="PTHR43327:SF2">
    <property type="entry name" value="MODULATOR OF FTSH PROTEASE HFLK"/>
    <property type="match status" value="1"/>
</dbReference>
<evidence type="ECO:0000256" key="2">
    <source>
        <dbReference type="ARBA" id="ARBA00006971"/>
    </source>
</evidence>
<dbReference type="PATRIC" id="fig|1277257.4.peg.1067"/>
<comment type="similarity">
    <text evidence="2 6">Belongs to the band 7/mec-2 family. HflK subfamily.</text>
</comment>
<dbReference type="OrthoDB" id="9779595at2"/>
<evidence type="ECO:0000256" key="3">
    <source>
        <dbReference type="ARBA" id="ARBA00022692"/>
    </source>
</evidence>
<dbReference type="AlphaFoldDB" id="A0A0G3I3Y9"/>
<gene>
    <name evidence="9" type="ORF">G293_04930</name>
</gene>
<dbReference type="InterPro" id="IPR050710">
    <property type="entry name" value="Band7/mec-2_domain"/>
</dbReference>
<dbReference type="PANTHER" id="PTHR43327">
    <property type="entry name" value="STOMATIN-LIKE PROTEIN 2, MITOCHONDRIAL"/>
    <property type="match status" value="1"/>
</dbReference>
<feature type="compositionally biased region" description="Basic and acidic residues" evidence="7">
    <location>
        <begin position="1"/>
        <end position="12"/>
    </location>
</feature>